<dbReference type="EMBL" id="HE804045">
    <property type="protein sequence ID" value="CCH28956.1"/>
    <property type="molecule type" value="Genomic_DNA"/>
</dbReference>
<organism evidence="2 3">
    <name type="scientific">Saccharothrix espanaensis (strain ATCC 51144 / DSM 44229 / JCM 9112 / NBRC 15066 / NRRL 15764)</name>
    <dbReference type="NCBI Taxonomy" id="1179773"/>
    <lineage>
        <taxon>Bacteria</taxon>
        <taxon>Bacillati</taxon>
        <taxon>Actinomycetota</taxon>
        <taxon>Actinomycetes</taxon>
        <taxon>Pseudonocardiales</taxon>
        <taxon>Pseudonocardiaceae</taxon>
        <taxon>Saccharothrix</taxon>
    </lineage>
</organism>
<dbReference type="AlphaFoldDB" id="K0JSV2"/>
<dbReference type="eggNOG" id="COG0308">
    <property type="taxonomic scope" value="Bacteria"/>
</dbReference>
<keyword evidence="3" id="KW-1185">Reference proteome</keyword>
<dbReference type="HOGENOM" id="CLU_041774_1_0_11"/>
<evidence type="ECO:0000313" key="3">
    <source>
        <dbReference type="Proteomes" id="UP000006281"/>
    </source>
</evidence>
<dbReference type="Proteomes" id="UP000006281">
    <property type="component" value="Chromosome"/>
</dbReference>
<dbReference type="RefSeq" id="WP_015099069.1">
    <property type="nucleotide sequence ID" value="NC_019673.1"/>
</dbReference>
<name>K0JSV2_SACES</name>
<reference evidence="2 3" key="1">
    <citation type="journal article" date="2012" name="BMC Genomics">
        <title>Complete genome sequence of Saccharothrix espanaensis DSM 44229T and comparison to the other completely sequenced Pseudonocardiaceae.</title>
        <authorList>
            <person name="Strobel T."/>
            <person name="Al-Dilaimi A."/>
            <person name="Blom J."/>
            <person name="Gessner A."/>
            <person name="Kalinowski J."/>
            <person name="Luzhetska M."/>
            <person name="Puhler A."/>
            <person name="Szczepanowski R."/>
            <person name="Bechthold A."/>
            <person name="Ruckert C."/>
        </authorList>
    </citation>
    <scope>NUCLEOTIDE SEQUENCE [LARGE SCALE GENOMIC DNA]</scope>
    <source>
        <strain evidence="3">ATCC 51144 / DSM 44229 / JCM 9112 / NBRC 15066 / NRRL 15764</strain>
    </source>
</reference>
<dbReference type="KEGG" id="sesp:BN6_16330"/>
<evidence type="ECO:0008006" key="4">
    <source>
        <dbReference type="Google" id="ProtNLM"/>
    </source>
</evidence>
<gene>
    <name evidence="2" type="ordered locus">BN6_16330</name>
</gene>
<evidence type="ECO:0000256" key="1">
    <source>
        <dbReference type="SAM" id="SignalP"/>
    </source>
</evidence>
<keyword evidence="1" id="KW-0732">Signal</keyword>
<feature type="signal peptide" evidence="1">
    <location>
        <begin position="1"/>
        <end position="23"/>
    </location>
</feature>
<dbReference type="STRING" id="1179773.BN6_16330"/>
<proteinExistence type="predicted"/>
<protein>
    <recommendedName>
        <fullName evidence="4">Peptidase MA-like domain-containing protein</fullName>
    </recommendedName>
</protein>
<feature type="chain" id="PRO_5038409048" description="Peptidase MA-like domain-containing protein" evidence="1">
    <location>
        <begin position="24"/>
        <end position="423"/>
    </location>
</feature>
<dbReference type="PATRIC" id="fig|1179773.3.peg.1638"/>
<accession>K0JSV2</accession>
<sequence length="423" mass="45085">MSRFRVLLAAVVAATFLCGLALAVPPTAPPVSGASVDHPRERAVHDLLDRRARAVLDRDEAAFTADLDPAADPAFRQAQHDLFRNLAAVPLGDWAYRLEGETNLAAVALPAADEAWAPDVRLAYRLRGVDAVPSTQGMAYLFTRRGDRWYLNSDTALEPVGKRTWRGPWDFGPCHVLTGAGGFVVSHPGGEPLAARVLAELDGAVAAVTEVWGPAWARQVAVLVPADARELQALVGPGFGDGTIAGIAVADRVDPVTRTAQGQRVVLSPAGAAALSPLALRVLLRHEITHIAARGETVDGAPMWLLEGFADYVGYRGSDVAPRKAAPALAAQVRTALPAALPTDARFRGDGMELAYQESWSLNLYLAQRIGEPALVRAYRRLAGAGRVGDERTAALVLEATGLDQAELVRGWREFLRSAFGVT</sequence>
<evidence type="ECO:0000313" key="2">
    <source>
        <dbReference type="EMBL" id="CCH28956.1"/>
    </source>
</evidence>